<dbReference type="EMBL" id="NAEP01000041">
    <property type="protein sequence ID" value="PDQ35056.1"/>
    <property type="molecule type" value="Genomic_DNA"/>
</dbReference>
<keyword evidence="3" id="KW-0804">Transcription</keyword>
<dbReference type="GO" id="GO:0003700">
    <property type="term" value="F:DNA-binding transcription factor activity"/>
    <property type="evidence" value="ECO:0007669"/>
    <property type="project" value="InterPro"/>
</dbReference>
<evidence type="ECO:0000256" key="3">
    <source>
        <dbReference type="ARBA" id="ARBA00023163"/>
    </source>
</evidence>
<dbReference type="SUPFAM" id="SSF46689">
    <property type="entry name" value="Homeodomain-like"/>
    <property type="match status" value="2"/>
</dbReference>
<dbReference type="PROSITE" id="PS00041">
    <property type="entry name" value="HTH_ARAC_FAMILY_1"/>
    <property type="match status" value="1"/>
</dbReference>
<evidence type="ECO:0000256" key="4">
    <source>
        <dbReference type="SAM" id="MobiDB-lite"/>
    </source>
</evidence>
<protein>
    <recommendedName>
        <fullName evidence="5">HTH araC/xylS-type domain-containing protein</fullName>
    </recommendedName>
</protein>
<accession>A0A2A6FR27</accession>
<dbReference type="InterPro" id="IPR020449">
    <property type="entry name" value="Tscrpt_reg_AraC-type_HTH"/>
</dbReference>
<dbReference type="AlphaFoldDB" id="A0A2A6FR27"/>
<name>A0A2A6FR27_9MICO</name>
<reference evidence="7" key="1">
    <citation type="submission" date="2017-03" db="EMBL/GenBank/DDBJ databases">
        <authorList>
            <person name="Lund M.B."/>
        </authorList>
    </citation>
    <scope>NUCLEOTIDE SEQUENCE [LARGE SCALE GENOMIC DNA]</scope>
</reference>
<evidence type="ECO:0000313" key="6">
    <source>
        <dbReference type="EMBL" id="PDQ35056.1"/>
    </source>
</evidence>
<proteinExistence type="predicted"/>
<keyword evidence="1" id="KW-0805">Transcription regulation</keyword>
<gene>
    <name evidence="6" type="ORF">B5766_07985</name>
</gene>
<dbReference type="Proteomes" id="UP000219994">
    <property type="component" value="Unassembled WGS sequence"/>
</dbReference>
<dbReference type="Pfam" id="PF12833">
    <property type="entry name" value="HTH_18"/>
    <property type="match status" value="1"/>
</dbReference>
<dbReference type="PRINTS" id="PR00032">
    <property type="entry name" value="HTHARAC"/>
</dbReference>
<evidence type="ECO:0000313" key="7">
    <source>
        <dbReference type="Proteomes" id="UP000219994"/>
    </source>
</evidence>
<feature type="domain" description="HTH araC/xylS-type" evidence="5">
    <location>
        <begin position="202"/>
        <end position="300"/>
    </location>
</feature>
<dbReference type="SMART" id="SM00342">
    <property type="entry name" value="HTH_ARAC"/>
    <property type="match status" value="1"/>
</dbReference>
<evidence type="ECO:0000256" key="1">
    <source>
        <dbReference type="ARBA" id="ARBA00023015"/>
    </source>
</evidence>
<comment type="caution">
    <text evidence="6">The sequence shown here is derived from an EMBL/GenBank/DDBJ whole genome shotgun (WGS) entry which is preliminary data.</text>
</comment>
<dbReference type="PROSITE" id="PS01124">
    <property type="entry name" value="HTH_ARAC_FAMILY_2"/>
    <property type="match status" value="1"/>
</dbReference>
<keyword evidence="2" id="KW-0238">DNA-binding</keyword>
<dbReference type="PANTHER" id="PTHR46796">
    <property type="entry name" value="HTH-TYPE TRANSCRIPTIONAL ACTIVATOR RHAS-RELATED"/>
    <property type="match status" value="1"/>
</dbReference>
<dbReference type="GO" id="GO:0043565">
    <property type="term" value="F:sequence-specific DNA binding"/>
    <property type="evidence" value="ECO:0007669"/>
    <property type="project" value="InterPro"/>
</dbReference>
<dbReference type="InterPro" id="IPR050204">
    <property type="entry name" value="AraC_XylS_family_regulators"/>
</dbReference>
<evidence type="ECO:0000256" key="2">
    <source>
        <dbReference type="ARBA" id="ARBA00023125"/>
    </source>
</evidence>
<sequence>MCSTLAPVVGGIPPTDTPELGDTDERTIVDLRSRPPFVSLGWLRHLTARDPIPEQHHTGFLWLAFPQRGSFEVVVDGADYEVQTKQVLVVPPRHVYRIGVESMPRGELLWLLIETSACLDRRGPLDGALARVIGELADLGVSVWQAPVASADLLRRAFMDVPVNTEFARLRQHFFCATALIELATFGLRRKPENESVHPGIRRSLRWLDDHLEETVTVTQLVEISDLSTTHFYQEFKRSCGTSPKDHILRVKISRAEAFLSEGEATITDIAHRLGFSSSQHFGTAFRRYVGISPSEYRRAHRGQSPQV</sequence>
<dbReference type="InterPro" id="IPR018060">
    <property type="entry name" value="HTH_AraC"/>
</dbReference>
<dbReference type="Gene3D" id="1.10.10.60">
    <property type="entry name" value="Homeodomain-like"/>
    <property type="match status" value="1"/>
</dbReference>
<organism evidence="6 7">
    <name type="scientific">Candidatus Lumbricidiphila eiseniae</name>
    <dbReference type="NCBI Taxonomy" id="1969409"/>
    <lineage>
        <taxon>Bacteria</taxon>
        <taxon>Bacillati</taxon>
        <taxon>Actinomycetota</taxon>
        <taxon>Actinomycetes</taxon>
        <taxon>Micrococcales</taxon>
        <taxon>Microbacteriaceae</taxon>
        <taxon>Candidatus Lumbricidiphila</taxon>
    </lineage>
</organism>
<dbReference type="InterPro" id="IPR018062">
    <property type="entry name" value="HTH_AraC-typ_CS"/>
</dbReference>
<feature type="region of interest" description="Disordered" evidence="4">
    <location>
        <begin position="1"/>
        <end position="22"/>
    </location>
</feature>
<dbReference type="InterPro" id="IPR009057">
    <property type="entry name" value="Homeodomain-like_sf"/>
</dbReference>
<evidence type="ECO:0000259" key="5">
    <source>
        <dbReference type="PROSITE" id="PS01124"/>
    </source>
</evidence>